<accession>A0A521CKB6</accession>
<dbReference type="Proteomes" id="UP000315636">
    <property type="component" value="Unassembled WGS sequence"/>
</dbReference>
<feature type="transmembrane region" description="Helical" evidence="1">
    <location>
        <begin position="12"/>
        <end position="33"/>
    </location>
</feature>
<sequence length="234" mass="26420">MANQKNTPLERIVTRAPEGLLLAGITGLGYFSAYLSDVGYKSYFQIPSMYAEIHLTSVVLAVCVLIFTLSIAYLCISIPEFRQYGPLLFSVLIPLALAMIIGMKVRYSLSREHFGWLVFLFLIHSVLLYLFFYLVQKQKQQTNWIAVTVLAGLLISVSYSSGTLIAKNQEYFLVSQGPSPLLIIDTYQDSMVVAPYNPKTKTITPKYRFVHLESDLNEKLSFSLKRTGPLNIKK</sequence>
<keyword evidence="1" id="KW-0472">Membrane</keyword>
<keyword evidence="1" id="KW-0812">Transmembrane</keyword>
<dbReference type="RefSeq" id="WP_142505128.1">
    <property type="nucleotide sequence ID" value="NZ_FXTI01000004.1"/>
</dbReference>
<evidence type="ECO:0000313" key="2">
    <source>
        <dbReference type="EMBL" id="SMO59845.1"/>
    </source>
</evidence>
<dbReference type="AlphaFoldDB" id="A0A521CKB6"/>
<keyword evidence="3" id="KW-1185">Reference proteome</keyword>
<organism evidence="2 3">
    <name type="scientific">Melghirimyces algeriensis</name>
    <dbReference type="NCBI Taxonomy" id="910412"/>
    <lineage>
        <taxon>Bacteria</taxon>
        <taxon>Bacillati</taxon>
        <taxon>Bacillota</taxon>
        <taxon>Bacilli</taxon>
        <taxon>Bacillales</taxon>
        <taxon>Thermoactinomycetaceae</taxon>
        <taxon>Melghirimyces</taxon>
    </lineage>
</organism>
<evidence type="ECO:0000256" key="1">
    <source>
        <dbReference type="SAM" id="Phobius"/>
    </source>
</evidence>
<feature type="transmembrane region" description="Helical" evidence="1">
    <location>
        <begin position="87"/>
        <end position="107"/>
    </location>
</feature>
<name>A0A521CKB6_9BACL</name>
<feature type="transmembrane region" description="Helical" evidence="1">
    <location>
        <begin position="144"/>
        <end position="166"/>
    </location>
</feature>
<evidence type="ECO:0000313" key="3">
    <source>
        <dbReference type="Proteomes" id="UP000315636"/>
    </source>
</evidence>
<dbReference type="OrthoDB" id="2989893at2"/>
<protein>
    <submittedName>
        <fullName evidence="2">Uncharacterized protein</fullName>
    </submittedName>
</protein>
<feature type="transmembrane region" description="Helical" evidence="1">
    <location>
        <begin position="113"/>
        <end position="132"/>
    </location>
</feature>
<feature type="transmembrane region" description="Helical" evidence="1">
    <location>
        <begin position="53"/>
        <end position="75"/>
    </location>
</feature>
<gene>
    <name evidence="2" type="ORF">SAMN06264849_10443</name>
</gene>
<proteinExistence type="predicted"/>
<keyword evidence="1" id="KW-1133">Transmembrane helix</keyword>
<reference evidence="2 3" key="1">
    <citation type="submission" date="2017-05" db="EMBL/GenBank/DDBJ databases">
        <authorList>
            <person name="Varghese N."/>
            <person name="Submissions S."/>
        </authorList>
    </citation>
    <scope>NUCLEOTIDE SEQUENCE [LARGE SCALE GENOMIC DNA]</scope>
    <source>
        <strain evidence="2 3">DSM 45474</strain>
    </source>
</reference>
<dbReference type="EMBL" id="FXTI01000004">
    <property type="protein sequence ID" value="SMO59845.1"/>
    <property type="molecule type" value="Genomic_DNA"/>
</dbReference>